<feature type="compositionally biased region" description="Polar residues" evidence="1">
    <location>
        <begin position="330"/>
        <end position="340"/>
    </location>
</feature>
<protein>
    <submittedName>
        <fullName evidence="2">Uncharacterized protein</fullName>
    </submittedName>
</protein>
<proteinExistence type="predicted"/>
<dbReference type="Proteomes" id="UP000694388">
    <property type="component" value="Unplaced"/>
</dbReference>
<reference evidence="2" key="1">
    <citation type="submission" date="2025-08" db="UniProtKB">
        <authorList>
            <consortium name="Ensembl"/>
        </authorList>
    </citation>
    <scope>IDENTIFICATION</scope>
</reference>
<reference evidence="2" key="2">
    <citation type="submission" date="2025-09" db="UniProtKB">
        <authorList>
            <consortium name="Ensembl"/>
        </authorList>
    </citation>
    <scope>IDENTIFICATION</scope>
</reference>
<keyword evidence="3" id="KW-1185">Reference proteome</keyword>
<dbReference type="Ensembl" id="ENSEBUT00000003710.1">
    <property type="protein sequence ID" value="ENSEBUP00000003341.1"/>
    <property type="gene ID" value="ENSEBUG00000002439.1"/>
</dbReference>
<dbReference type="AlphaFoldDB" id="A0A8C4NJI5"/>
<evidence type="ECO:0000313" key="2">
    <source>
        <dbReference type="Ensembl" id="ENSEBUP00000003341.1"/>
    </source>
</evidence>
<organism evidence="2 3">
    <name type="scientific">Eptatretus burgeri</name>
    <name type="common">Inshore hagfish</name>
    <dbReference type="NCBI Taxonomy" id="7764"/>
    <lineage>
        <taxon>Eukaryota</taxon>
        <taxon>Metazoa</taxon>
        <taxon>Chordata</taxon>
        <taxon>Craniata</taxon>
        <taxon>Vertebrata</taxon>
        <taxon>Cyclostomata</taxon>
        <taxon>Myxini</taxon>
        <taxon>Myxiniformes</taxon>
        <taxon>Myxinidae</taxon>
        <taxon>Eptatretinae</taxon>
        <taxon>Eptatretus</taxon>
    </lineage>
</organism>
<evidence type="ECO:0000313" key="3">
    <source>
        <dbReference type="Proteomes" id="UP000694388"/>
    </source>
</evidence>
<name>A0A8C4NJI5_EPTBU</name>
<accession>A0A8C4NJI5</accession>
<sequence>MLKHRRLGRGERRTSQGRVEQAPLSDSSQDCRAARRKTQMSTVILIDASPKRFGRNLGSKRFGRNVFSPRTKMTRSCKSLLNEFCSTRKATATEAKPGAEATLKLAPIFQPRILTPVLGVKALDSDGIIQVKGVCPAQRQPFLQCVPTKQAACAMARVAPTANLPAFLPVVHVLQKDDSSCWDMPFPTSLQLCRSTSEPVPVIIPSTTLSLGQLTWAKISSCRESHALWAGQCIRTDIQSQALLEEIKATQPGFSVNRFYQRLLSKRFSDSSAGFKHSTMEEIRGYQGSTNCLGFQGKRKSEEGSNQYCRRKRRRQEMEEKAETVKDTQSDTVMSASGRSNSEVVGMLEHGRTRNLWTPSCGLIDTSPRNQRRWLVTLEP</sequence>
<feature type="compositionally biased region" description="Basic and acidic residues" evidence="1">
    <location>
        <begin position="316"/>
        <end position="329"/>
    </location>
</feature>
<feature type="region of interest" description="Disordered" evidence="1">
    <location>
        <begin position="1"/>
        <end position="32"/>
    </location>
</feature>
<feature type="region of interest" description="Disordered" evidence="1">
    <location>
        <begin position="304"/>
        <end position="340"/>
    </location>
</feature>
<evidence type="ECO:0000256" key="1">
    <source>
        <dbReference type="SAM" id="MobiDB-lite"/>
    </source>
</evidence>